<proteinExistence type="predicted"/>
<dbReference type="EMBL" id="AF389451">
    <property type="protein sequence ID" value="ABB92298.1"/>
    <property type="molecule type" value="Genomic_DNA"/>
</dbReference>
<evidence type="ECO:0000313" key="1">
    <source>
        <dbReference type="EMBL" id="ABB92298.1"/>
    </source>
</evidence>
<protein>
    <submittedName>
        <fullName evidence="1">Uncharacterized protein</fullName>
    </submittedName>
</protein>
<evidence type="ECO:0000313" key="2">
    <source>
        <dbReference type="Proteomes" id="UP000112308"/>
    </source>
</evidence>
<accession>Q2WEU3</accession>
<sequence length="43" mass="4995">MHDPLPWRGMVLQHEHRREAHVGSRDSGGRRGGSEDVYVVWKL</sequence>
<name>Q2WEU3_RTRV</name>
<reference evidence="1 2" key="1">
    <citation type="journal article" date="2002" name="Virology">
        <title>Sequence analysis of the complete genome of an iridovirus isolated from the tiger frog.</title>
        <authorList>
            <person name="He J.G."/>
            <person name="Lu L."/>
            <person name="Deng M."/>
            <person name="He H.H."/>
            <person name="Weng S.P."/>
            <person name="Wang X.H."/>
            <person name="Zhou S.Y."/>
            <person name="Long Q.X."/>
            <person name="Wang X.Z."/>
            <person name="Chan S.M."/>
        </authorList>
    </citation>
    <scope>NUCLEOTIDE SEQUENCE [LARGE SCALE GENOMIC DNA]</scope>
</reference>
<dbReference type="Proteomes" id="UP000112308">
    <property type="component" value="Segment"/>
</dbReference>
<organism evidence="1 2">
    <name type="scientific">Rana tigrina ranavirus</name>
    <dbReference type="NCBI Taxonomy" id="160691"/>
    <lineage>
        <taxon>Viruses</taxon>
        <taxon>Varidnaviria</taxon>
        <taxon>Bamfordvirae</taxon>
        <taxon>Nucleocytoviricota</taxon>
        <taxon>Megaviricetes</taxon>
        <taxon>Pimascovirales</taxon>
        <taxon>Pimascovirales incertae sedis</taxon>
        <taxon>Iridoviridae</taxon>
        <taxon>Alphairidovirinae</taxon>
        <taxon>Ranavirus</taxon>
        <taxon>Ranavirus rana1</taxon>
        <taxon>Frog virus 3</taxon>
    </lineage>
</organism>
<organismHost>
    <name type="scientific">Hoplobatrachus tigerinus</name>
    <name type="common">Indian bullfrog</name>
    <name type="synonym">Rana tigerina</name>
    <dbReference type="NCBI Taxonomy" id="103373"/>
</organismHost>